<dbReference type="EMBL" id="DSGB01000004">
    <property type="protein sequence ID" value="HER95544.1"/>
    <property type="molecule type" value="Genomic_DNA"/>
</dbReference>
<dbReference type="PANTHER" id="PTHR40940">
    <property type="entry name" value="PROTEIN BATD-RELATED"/>
    <property type="match status" value="1"/>
</dbReference>
<sequence length="568" mass="63905">MPYWLWSLWLFASSAAAWAQTSSLTVQAQVQATQLGLSETVVYTVELIGATSPPLRTPDPPHTRNLSLLQPLPAVQRYYTLVDGRIQQRLRYTWRFRPIQPGLAWIGPTQLTVGGQTLATEPIELTIVHAATASPMNEPVQEPPVPHQLFIEAYLTPANPYEQQQVVLEYRLFFHEGLQVWRSRMVGSWETQGFWREELHVDDRPLPERVLRNGQPYYTFVLKRVALFPTRSGTLRIDPFIIESEVARRPDPRDPFAAFFSGPTQVEYLRLEAPAQTVHVRPLPPNAPTDFSGAVGRFRLEAAAHPTTVHVGEPVTLTLRLSGSGNLATLTLPPPSVDTTFAIYAAGHEITYDRQKDQLYGIRTQTYTLVPRAAGRFELPPVRLHYFDPESQTFRALEATLPPLRVTAAPEEASPATPSLTSIPTASPTPNYRWAFYSSLGLLALLVLALLLYRTHRPLRQNYPLSQTFDLPSPQLSPRAFYPQLDAALRRAISRYLGEDVRGLSHAQLKARLERQGLPSPTLQHLLRLLVTCEILGYAPQTTETARMQHYQEALSLLQSLKTLSVQE</sequence>
<keyword evidence="2" id="KW-0732">Signal</keyword>
<dbReference type="InterPro" id="IPR025738">
    <property type="entry name" value="BatD"/>
</dbReference>
<dbReference type="Pfam" id="PF13584">
    <property type="entry name" value="BatD"/>
    <property type="match status" value="2"/>
</dbReference>
<dbReference type="PANTHER" id="PTHR40940:SF2">
    <property type="entry name" value="BATD"/>
    <property type="match status" value="1"/>
</dbReference>
<feature type="chain" id="PRO_5030556441" evidence="2">
    <location>
        <begin position="20"/>
        <end position="568"/>
    </location>
</feature>
<protein>
    <submittedName>
        <fullName evidence="3">Protein BatD</fullName>
    </submittedName>
</protein>
<evidence type="ECO:0000313" key="3">
    <source>
        <dbReference type="EMBL" id="HER95544.1"/>
    </source>
</evidence>
<evidence type="ECO:0000256" key="2">
    <source>
        <dbReference type="SAM" id="SignalP"/>
    </source>
</evidence>
<evidence type="ECO:0000256" key="1">
    <source>
        <dbReference type="SAM" id="Phobius"/>
    </source>
</evidence>
<feature type="transmembrane region" description="Helical" evidence="1">
    <location>
        <begin position="434"/>
        <end position="453"/>
    </location>
</feature>
<comment type="caution">
    <text evidence="3">The sequence shown here is derived from an EMBL/GenBank/DDBJ whole genome shotgun (WGS) entry which is preliminary data.</text>
</comment>
<proteinExistence type="predicted"/>
<keyword evidence="1" id="KW-1133">Transmembrane helix</keyword>
<dbReference type="AlphaFoldDB" id="A0A7V2F5I0"/>
<feature type="signal peptide" evidence="2">
    <location>
        <begin position="1"/>
        <end position="19"/>
    </location>
</feature>
<keyword evidence="1" id="KW-0812">Transmembrane</keyword>
<name>A0A7V2F5I0_RHOMR</name>
<gene>
    <name evidence="3" type="ORF">ENO59_03370</name>
</gene>
<accession>A0A7V2F5I0</accession>
<organism evidence="3">
    <name type="scientific">Rhodothermus marinus</name>
    <name type="common">Rhodothermus obamensis</name>
    <dbReference type="NCBI Taxonomy" id="29549"/>
    <lineage>
        <taxon>Bacteria</taxon>
        <taxon>Pseudomonadati</taxon>
        <taxon>Rhodothermota</taxon>
        <taxon>Rhodothermia</taxon>
        <taxon>Rhodothermales</taxon>
        <taxon>Rhodothermaceae</taxon>
        <taxon>Rhodothermus</taxon>
    </lineage>
</organism>
<reference evidence="3" key="1">
    <citation type="journal article" date="2020" name="mSystems">
        <title>Genome- and Community-Level Interaction Insights into Carbon Utilization and Element Cycling Functions of Hydrothermarchaeota in Hydrothermal Sediment.</title>
        <authorList>
            <person name="Zhou Z."/>
            <person name="Liu Y."/>
            <person name="Xu W."/>
            <person name="Pan J."/>
            <person name="Luo Z.H."/>
            <person name="Li M."/>
        </authorList>
    </citation>
    <scope>NUCLEOTIDE SEQUENCE [LARGE SCALE GENOMIC DNA]</scope>
    <source>
        <strain evidence="3">SpSt-143</strain>
    </source>
</reference>
<keyword evidence="1" id="KW-0472">Membrane</keyword>